<comment type="caution">
    <text evidence="2">The sequence shown here is derived from an EMBL/GenBank/DDBJ whole genome shotgun (WGS) entry which is preliminary data.</text>
</comment>
<dbReference type="Gene3D" id="3.40.50.410">
    <property type="entry name" value="von Willebrand factor, type A domain"/>
    <property type="match status" value="1"/>
</dbReference>
<dbReference type="InterPro" id="IPR002035">
    <property type="entry name" value="VWF_A"/>
</dbReference>
<dbReference type="PANTHER" id="PTHR22796">
    <property type="entry name" value="URG4-RELATED"/>
    <property type="match status" value="1"/>
</dbReference>
<dbReference type="CDD" id="cd00198">
    <property type="entry name" value="vWFA"/>
    <property type="match status" value="1"/>
</dbReference>
<proteinExistence type="predicted"/>
<organism evidence="2 3">
    <name type="scientific">Lactarius akahatsu</name>
    <dbReference type="NCBI Taxonomy" id="416441"/>
    <lineage>
        <taxon>Eukaryota</taxon>
        <taxon>Fungi</taxon>
        <taxon>Dikarya</taxon>
        <taxon>Basidiomycota</taxon>
        <taxon>Agaricomycotina</taxon>
        <taxon>Agaricomycetes</taxon>
        <taxon>Russulales</taxon>
        <taxon>Russulaceae</taxon>
        <taxon>Lactarius</taxon>
    </lineage>
</organism>
<dbReference type="InterPro" id="IPR027417">
    <property type="entry name" value="P-loop_NTPase"/>
</dbReference>
<sequence>MAVKGMYRLLDLINESGSNGFVDKVIIAQEPLEHFVNTMCPGAFASITKVDFKALDRFTIKPLGVYGSKGEIVRMLRSIGAVDDDIARLLLQSTEIGGNKPTLSSGLYVVTTSSAVSIDERHYIIYWPEDSTWDDGAASSVRRNRVTFMRYLTKISDQVVALLSAEQSASIVWHDEDSDIESVDVDVGESDRLFIFGVEKTNEKEEGAVSRLGFQVNILPICSIDPSIFVPRLLRGETAQGFLTATYVQRKMRSDTLGQRTLSKVHLAQLLNDNAVVLSEALDEKAIEILVDLAFWRIFPDQCATWKTTKKGVCEKFKKEGTERSEVACRDLLSREGFLRRALRESVYSALKRSLCHRSIGHDSLTSRMRSDGDSDASHEATDHVQVNDLRLVYPGFDSIYQRHLERKFDNVKGSDFKFLKERLMLVRHLLGKNQDLDPEKRAELIRALISDANLREAQKMLHIGNSDKKKETGVIAMGWRIYKAISGGQSSTESEEEALNKEMKKISKTLSDSDFLLGLKSIEIEELRPAIEEAETLAHTSLSSLIDATVNTMTHSVLQMQQDSCRKSIQKEVQTKEARALSSALVDFIRDLNAKSARRKDSVLRLDSVERSGRDYYWSTEYKVSGRREAPEEPKLEFWVHLVGLSSEDKQNMQSNRKHIPRPTVNAQLSSRFYVPIGLDIAFHHLLENEKLLLVLVDRDKFSIYLARPAAMDAAIRGHPIKTLNRDKLGLGGDSDALFAFDEAKRMLAVCSSVKLQLHAFVFDETFKTLQGQGSAINLGPWYSQVDISIVQVSFVCGNDEVVLVDSSAQVRIFSFVTLQFRPASVQLQSLPRAIYSSPDGSCLLVLQTQDSGLSLTAYHWETFGSTNGIPLDVPEFPLEGAVLTSMCSRGNIFLMSLDLDAQCVKSIAIDITKKGTEFLFKEKGNKNSSNEDARQTVNNCLLDCHKEVWTRFPIVAAVGRQTITSSSERRRKSLTFITENPTMPFSSYFSDLIYTFEKTTRKPAGNELRRIEVSAADSLFRSEAIQESKWNVSRYCVGEWLVDLLCLIPIHIAVCRENRFVPLADGVLSAELERSLLGAEVNKIVDKLSFGWYESIFKSYMALKPVKVVSSMGQQSVGKSFSLNHLVDTSFAGSAMRTTEGVWMSVTPTDDELIVALDFEGVDSVERSPQEDMLLVLFNTAISNLVLFRNNFAFSRDISGLFQSFQSSASVLDPAANPTLFQSTLVIIIKDVVESDKLEITREFSTKFQKIVQQEQDANFISRLHGGKLEIIPWPVIESKEFYKLFATLKRRLDLQKISHSTAGEFLHTIKTLMAKLKANDWGALSQTMAEHRARSLSALLPIALGTGYSEIEPDLEPLKNFDTDLPVGSDDTEARFVVSNREQIPPGEIEKHLVALLKSWTRSPSTLRQTIPDAEWIAGLASYLQELADLRISHVRFWLDSNLERFQGGPAAIDDLHRRFDNMVIQMKTNVQLCRAQCTSCHLFCVRGLLHEGDHSCGTGHRCSHNCEFCEDGLKICGTPAGHPGKHICVVNAHLCGEPCKLSGKRGCLEECTKVAEHSEDEHVCSALVHMCGMPCDLSEIKLPGGKTYSCPERCTIPSDQDHEAHSCDTRLCPAACELCKRLCDKPHLHGVDPRAHHLCGEAHSCSALCSAPGTCQIDTSPQSVEATFTGRHETYQYTKYTQVAKRLQCVKTIPPGQTSHEGVHIHSKEKNPFHFCEFRCENCNYFCTLPLGHQQREHETSHGSMTQTRWAVDGPDGTSLELGGRKYSSNDEGAPMMCNLVCSSLGRHVHVDYCRAGEDGTCDGAEVQHIGARINPSPDKPKDWVTHGLSWRRTDWCLDPYPRDEQTSFAKWHVTMLIDCYRLMTRDRIYIGPEHSAAAAGGPGQPSYCTLPMFHPPRNPNDPVNGLGYTSNDGHLFECRNPVVMQQAFHVIFVIDRSGSMSSTDRRPLPNAPATNQITRSANNRLGAVYSALYSFWSARHAAVTAGQQTVGARRDAYSIVLFNENATSVLSNDFASSPDQLLTVVLASYASGGTNFSGALRAGQAAMTQHWSTERTPVMIFLSDGECSVPDSSVQDVCRSAIQLGKPLSFHSVSFGPDSSSSSLRRMAQVALEIQNNAPRGRGPATTSIPSSFTVALDTVQLAQTFLGIAESLRKPRGSLIH</sequence>
<evidence type="ECO:0000259" key="1">
    <source>
        <dbReference type="PROSITE" id="PS50234"/>
    </source>
</evidence>
<evidence type="ECO:0000313" key="2">
    <source>
        <dbReference type="EMBL" id="KAH8989296.1"/>
    </source>
</evidence>
<dbReference type="InterPro" id="IPR036465">
    <property type="entry name" value="vWFA_dom_sf"/>
</dbReference>
<reference evidence="2" key="1">
    <citation type="submission" date="2022-01" db="EMBL/GenBank/DDBJ databases">
        <title>Comparative genomics reveals a dynamic genome evolution in the ectomycorrhizal milk-cap (Lactarius) mushrooms.</title>
        <authorList>
            <consortium name="DOE Joint Genome Institute"/>
            <person name="Lebreton A."/>
            <person name="Tang N."/>
            <person name="Kuo A."/>
            <person name="LaButti K."/>
            <person name="Drula E."/>
            <person name="Barry K."/>
            <person name="Clum A."/>
            <person name="Lipzen A."/>
            <person name="Mousain D."/>
            <person name="Ng V."/>
            <person name="Wang R."/>
            <person name="Wang X."/>
            <person name="Dai Y."/>
            <person name="Henrissat B."/>
            <person name="Grigoriev I.V."/>
            <person name="Guerin-Laguette A."/>
            <person name="Yu F."/>
            <person name="Martin F.M."/>
        </authorList>
    </citation>
    <scope>NUCLEOTIDE SEQUENCE</scope>
    <source>
        <strain evidence="2">QP</strain>
    </source>
</reference>
<dbReference type="PROSITE" id="PS50234">
    <property type="entry name" value="VWFA"/>
    <property type="match status" value="1"/>
</dbReference>
<accession>A0AAD4Q733</accession>
<dbReference type="SUPFAM" id="SSF52540">
    <property type="entry name" value="P-loop containing nucleoside triphosphate hydrolases"/>
    <property type="match status" value="1"/>
</dbReference>
<keyword evidence="3" id="KW-1185">Reference proteome</keyword>
<dbReference type="Pfam" id="PF13519">
    <property type="entry name" value="VWA_2"/>
    <property type="match status" value="1"/>
</dbReference>
<evidence type="ECO:0000313" key="3">
    <source>
        <dbReference type="Proteomes" id="UP001201163"/>
    </source>
</evidence>
<gene>
    <name evidence="2" type="ORF">EDB92DRAFT_2003843</name>
</gene>
<dbReference type="SUPFAM" id="SSF53300">
    <property type="entry name" value="vWA-like"/>
    <property type="match status" value="1"/>
</dbReference>
<dbReference type="PANTHER" id="PTHR22796:SF1">
    <property type="entry name" value="VWFA DOMAIN-CONTAINING PROTEIN"/>
    <property type="match status" value="1"/>
</dbReference>
<protein>
    <recommendedName>
        <fullName evidence="1">VWFA domain-containing protein</fullName>
    </recommendedName>
</protein>
<dbReference type="Proteomes" id="UP001201163">
    <property type="component" value="Unassembled WGS sequence"/>
</dbReference>
<feature type="domain" description="VWFA" evidence="1">
    <location>
        <begin position="1934"/>
        <end position="2158"/>
    </location>
</feature>
<dbReference type="SMART" id="SM00327">
    <property type="entry name" value="VWA"/>
    <property type="match status" value="1"/>
</dbReference>
<dbReference type="Gene3D" id="3.40.50.300">
    <property type="entry name" value="P-loop containing nucleotide triphosphate hydrolases"/>
    <property type="match status" value="1"/>
</dbReference>
<name>A0AAD4Q733_9AGAM</name>
<dbReference type="EMBL" id="JAKELL010000038">
    <property type="protein sequence ID" value="KAH8989296.1"/>
    <property type="molecule type" value="Genomic_DNA"/>
</dbReference>